<feature type="compositionally biased region" description="Basic residues" evidence="1">
    <location>
        <begin position="93"/>
        <end position="104"/>
    </location>
</feature>
<evidence type="ECO:0000256" key="1">
    <source>
        <dbReference type="SAM" id="MobiDB-lite"/>
    </source>
</evidence>
<accession>A0A4C1WSW8</accession>
<name>A0A4C1WSW8_EUMVA</name>
<comment type="caution">
    <text evidence="2">The sequence shown here is derived from an EMBL/GenBank/DDBJ whole genome shotgun (WGS) entry which is preliminary data.</text>
</comment>
<evidence type="ECO:0000313" key="2">
    <source>
        <dbReference type="EMBL" id="GBP54586.1"/>
    </source>
</evidence>
<feature type="compositionally biased region" description="Basic and acidic residues" evidence="1">
    <location>
        <begin position="77"/>
        <end position="92"/>
    </location>
</feature>
<sequence length="130" mass="14763">MHNERGPVVSHRIGDLYLGSSPPAQLSSILTRPVTSRARRLRRRDLRPAPITRPGAAAAPANEPMRNESCGFGSRFVDSKPVESDDRQDRPGRRWRRVTRRRGGHQPPRQGPLARRRPSQRTPPELNQRP</sequence>
<feature type="compositionally biased region" description="Polar residues" evidence="1">
    <location>
        <begin position="22"/>
        <end position="34"/>
    </location>
</feature>
<dbReference type="EMBL" id="BGZK01000650">
    <property type="protein sequence ID" value="GBP54586.1"/>
    <property type="molecule type" value="Genomic_DNA"/>
</dbReference>
<keyword evidence="3" id="KW-1185">Reference proteome</keyword>
<evidence type="ECO:0000313" key="3">
    <source>
        <dbReference type="Proteomes" id="UP000299102"/>
    </source>
</evidence>
<gene>
    <name evidence="2" type="ORF">EVAR_33055_1</name>
</gene>
<protein>
    <submittedName>
        <fullName evidence="2">Uncharacterized protein</fullName>
    </submittedName>
</protein>
<reference evidence="2 3" key="1">
    <citation type="journal article" date="2019" name="Commun. Biol.">
        <title>The bagworm genome reveals a unique fibroin gene that provides high tensile strength.</title>
        <authorList>
            <person name="Kono N."/>
            <person name="Nakamura H."/>
            <person name="Ohtoshi R."/>
            <person name="Tomita M."/>
            <person name="Numata K."/>
            <person name="Arakawa K."/>
        </authorList>
    </citation>
    <scope>NUCLEOTIDE SEQUENCE [LARGE SCALE GENOMIC DNA]</scope>
</reference>
<dbReference type="Proteomes" id="UP000299102">
    <property type="component" value="Unassembled WGS sequence"/>
</dbReference>
<proteinExistence type="predicted"/>
<dbReference type="AlphaFoldDB" id="A0A4C1WSW8"/>
<organism evidence="2 3">
    <name type="scientific">Eumeta variegata</name>
    <name type="common">Bagworm moth</name>
    <name type="synonym">Eumeta japonica</name>
    <dbReference type="NCBI Taxonomy" id="151549"/>
    <lineage>
        <taxon>Eukaryota</taxon>
        <taxon>Metazoa</taxon>
        <taxon>Ecdysozoa</taxon>
        <taxon>Arthropoda</taxon>
        <taxon>Hexapoda</taxon>
        <taxon>Insecta</taxon>
        <taxon>Pterygota</taxon>
        <taxon>Neoptera</taxon>
        <taxon>Endopterygota</taxon>
        <taxon>Lepidoptera</taxon>
        <taxon>Glossata</taxon>
        <taxon>Ditrysia</taxon>
        <taxon>Tineoidea</taxon>
        <taxon>Psychidae</taxon>
        <taxon>Oiketicinae</taxon>
        <taxon>Eumeta</taxon>
    </lineage>
</organism>
<feature type="region of interest" description="Disordered" evidence="1">
    <location>
        <begin position="1"/>
        <end position="130"/>
    </location>
</feature>